<dbReference type="RefSeq" id="WP_340237906.1">
    <property type="nucleotide sequence ID" value="NZ_JBBEWC010000008.1"/>
</dbReference>
<dbReference type="PANTHER" id="PTHR48081">
    <property type="entry name" value="AB HYDROLASE SUPERFAMILY PROTEIN C4A8.06C"/>
    <property type="match status" value="1"/>
</dbReference>
<name>A0ABW5J9T2_9BACT</name>
<keyword evidence="1 4" id="KW-0378">Hydrolase</keyword>
<reference evidence="5" key="1">
    <citation type="journal article" date="2019" name="Int. J. Syst. Evol. Microbiol.">
        <title>The Global Catalogue of Microorganisms (GCM) 10K type strain sequencing project: providing services to taxonomists for standard genome sequencing and annotation.</title>
        <authorList>
            <consortium name="The Broad Institute Genomics Platform"/>
            <consortium name="The Broad Institute Genome Sequencing Center for Infectious Disease"/>
            <person name="Wu L."/>
            <person name="Ma J."/>
        </authorList>
    </citation>
    <scope>NUCLEOTIDE SEQUENCE [LARGE SCALE GENOMIC DNA]</scope>
    <source>
        <strain evidence="5">KCTC 52344</strain>
    </source>
</reference>
<dbReference type="EMBL" id="JBHULC010000021">
    <property type="protein sequence ID" value="MFD2522791.1"/>
    <property type="molecule type" value="Genomic_DNA"/>
</dbReference>
<feature type="region of interest" description="Disordered" evidence="2">
    <location>
        <begin position="28"/>
        <end position="62"/>
    </location>
</feature>
<evidence type="ECO:0000256" key="2">
    <source>
        <dbReference type="SAM" id="MobiDB-lite"/>
    </source>
</evidence>
<organism evidence="4 5">
    <name type="scientific">Emticicia soli</name>
    <dbReference type="NCBI Taxonomy" id="2027878"/>
    <lineage>
        <taxon>Bacteria</taxon>
        <taxon>Pseudomonadati</taxon>
        <taxon>Bacteroidota</taxon>
        <taxon>Cytophagia</taxon>
        <taxon>Cytophagales</taxon>
        <taxon>Leadbetterellaceae</taxon>
        <taxon>Emticicia</taxon>
    </lineage>
</organism>
<dbReference type="InterPro" id="IPR049492">
    <property type="entry name" value="BD-FAE-like_dom"/>
</dbReference>
<proteinExistence type="predicted"/>
<evidence type="ECO:0000313" key="4">
    <source>
        <dbReference type="EMBL" id="MFD2522791.1"/>
    </source>
</evidence>
<evidence type="ECO:0000313" key="5">
    <source>
        <dbReference type="Proteomes" id="UP001597510"/>
    </source>
</evidence>
<dbReference type="GO" id="GO:0016787">
    <property type="term" value="F:hydrolase activity"/>
    <property type="evidence" value="ECO:0007669"/>
    <property type="project" value="UniProtKB-KW"/>
</dbReference>
<dbReference type="Proteomes" id="UP001597510">
    <property type="component" value="Unassembled WGS sequence"/>
</dbReference>
<feature type="domain" description="BD-FAE-like" evidence="3">
    <location>
        <begin position="85"/>
        <end position="279"/>
    </location>
</feature>
<dbReference type="Pfam" id="PF20434">
    <property type="entry name" value="BD-FAE"/>
    <property type="match status" value="1"/>
</dbReference>
<dbReference type="InterPro" id="IPR029058">
    <property type="entry name" value="AB_hydrolase_fold"/>
</dbReference>
<gene>
    <name evidence="4" type="ORF">ACFSR2_17965</name>
</gene>
<feature type="compositionally biased region" description="Low complexity" evidence="2">
    <location>
        <begin position="31"/>
        <end position="59"/>
    </location>
</feature>
<sequence length="320" mass="35426">MKNIIYAFVLFSSLTMLTSCEVMEDIIPSKGGDNVGTTDTTSTGTTNPTNPTNPTTPTPANDFINASAQDIMHDSYGPDELQKFDIHIPARRSPTQTKVVIILHGGSWKELDKGFMKNYVSQIKEKGDNWVIVNANYRLTFQNGIKYDQQIQDLGTLINKILSMRQQYNFSDKIYLLGASAGGHLALAYAYTVDKSKNVKGVSVIAAPTDLTSDKIRVGEFGQDIENLIGQPYGTNPDAFKRASPRFQVSKVAPPTILFYGGKDEFIPSDQGELLRQQLQANAVVNSYNFYPEQGHEWMLLSETIDKTLVFFGDNSNAAN</sequence>
<dbReference type="InterPro" id="IPR050300">
    <property type="entry name" value="GDXG_lipolytic_enzyme"/>
</dbReference>
<keyword evidence="5" id="KW-1185">Reference proteome</keyword>
<dbReference type="PANTHER" id="PTHR48081:SF33">
    <property type="entry name" value="KYNURENINE FORMAMIDASE"/>
    <property type="match status" value="1"/>
</dbReference>
<evidence type="ECO:0000259" key="3">
    <source>
        <dbReference type="Pfam" id="PF20434"/>
    </source>
</evidence>
<protein>
    <submittedName>
        <fullName evidence="4">Alpha/beta hydrolase fold domain-containing protein</fullName>
    </submittedName>
</protein>
<dbReference type="PROSITE" id="PS51257">
    <property type="entry name" value="PROKAR_LIPOPROTEIN"/>
    <property type="match status" value="1"/>
</dbReference>
<comment type="caution">
    <text evidence="4">The sequence shown here is derived from an EMBL/GenBank/DDBJ whole genome shotgun (WGS) entry which is preliminary data.</text>
</comment>
<evidence type="ECO:0000256" key="1">
    <source>
        <dbReference type="ARBA" id="ARBA00022801"/>
    </source>
</evidence>
<dbReference type="SUPFAM" id="SSF53474">
    <property type="entry name" value="alpha/beta-Hydrolases"/>
    <property type="match status" value="1"/>
</dbReference>
<accession>A0ABW5J9T2</accession>
<dbReference type="Gene3D" id="3.40.50.1820">
    <property type="entry name" value="alpha/beta hydrolase"/>
    <property type="match status" value="1"/>
</dbReference>